<dbReference type="STRING" id="713585.THITH_06990"/>
<feature type="compositionally biased region" description="Basic and acidic residues" evidence="1">
    <location>
        <begin position="82"/>
        <end position="103"/>
    </location>
</feature>
<feature type="compositionally biased region" description="Polar residues" evidence="1">
    <location>
        <begin position="190"/>
        <end position="207"/>
    </location>
</feature>
<protein>
    <submittedName>
        <fullName evidence="3">Uncharacterized protein</fullName>
    </submittedName>
</protein>
<dbReference type="Proteomes" id="UP000005289">
    <property type="component" value="Chromosome"/>
</dbReference>
<dbReference type="AlphaFoldDB" id="W0DRY0"/>
<feature type="region of interest" description="Disordered" evidence="1">
    <location>
        <begin position="186"/>
        <end position="207"/>
    </location>
</feature>
<feature type="transmembrane region" description="Helical" evidence="2">
    <location>
        <begin position="134"/>
        <end position="151"/>
    </location>
</feature>
<keyword evidence="2" id="KW-0812">Transmembrane</keyword>
<reference evidence="3 4" key="1">
    <citation type="submission" date="2013-12" db="EMBL/GenBank/DDBJ databases">
        <authorList>
            <consortium name="DOE Joint Genome Institute"/>
            <person name="Muyzer G."/>
            <person name="Huntemann M."/>
            <person name="Han J."/>
            <person name="Chen A."/>
            <person name="Kyrpides N."/>
            <person name="Mavromatis K."/>
            <person name="Markowitz V."/>
            <person name="Palaniappan K."/>
            <person name="Ivanova N."/>
            <person name="Schaumberg A."/>
            <person name="Pati A."/>
            <person name="Liolios K."/>
            <person name="Nordberg H.P."/>
            <person name="Cantor M.N."/>
            <person name="Hua S.X."/>
            <person name="Woyke T."/>
        </authorList>
    </citation>
    <scope>NUCLEOTIDE SEQUENCE [LARGE SCALE GENOMIC DNA]</scope>
    <source>
        <strain evidence="3 4">ARh 1</strain>
    </source>
</reference>
<proteinExistence type="predicted"/>
<evidence type="ECO:0000256" key="1">
    <source>
        <dbReference type="SAM" id="MobiDB-lite"/>
    </source>
</evidence>
<feature type="region of interest" description="Disordered" evidence="1">
    <location>
        <begin position="161"/>
        <end position="180"/>
    </location>
</feature>
<organism evidence="3 4">
    <name type="scientific">Thioalkalivibrio paradoxus ARh 1</name>
    <dbReference type="NCBI Taxonomy" id="713585"/>
    <lineage>
        <taxon>Bacteria</taxon>
        <taxon>Pseudomonadati</taxon>
        <taxon>Pseudomonadota</taxon>
        <taxon>Gammaproteobacteria</taxon>
        <taxon>Chromatiales</taxon>
        <taxon>Ectothiorhodospiraceae</taxon>
        <taxon>Thioalkalivibrio</taxon>
    </lineage>
</organism>
<feature type="transmembrane region" description="Helical" evidence="2">
    <location>
        <begin position="7"/>
        <end position="27"/>
    </location>
</feature>
<sequence length="207" mass="22273">MPLALKYFLAITLVQAVTVLLVLAWWHTGSTDIALTFAALGLVSGLFAALWLASMARGAHGEALIRAEAHLARERERHRRLTEKERAKAADDARRQVQRETQRVKTRSSLRMAGAVAGMAGLGTLLLLTQFLSLGVLLVSSSGGAVAGYLFRIRQEMRRRGANGNGDNGGNGGNNLPRMVAGTRLLNGDASRSGTPRTETTDQQPRS</sequence>
<keyword evidence="2" id="KW-0472">Membrane</keyword>
<evidence type="ECO:0000313" key="3">
    <source>
        <dbReference type="EMBL" id="AHF00033.1"/>
    </source>
</evidence>
<keyword evidence="2" id="KW-1133">Transmembrane helix</keyword>
<gene>
    <name evidence="3" type="ORF">THITH_06990</name>
</gene>
<accession>W0DRY0</accession>
<dbReference type="KEGG" id="tti:THITH_06990"/>
<feature type="transmembrane region" description="Helical" evidence="2">
    <location>
        <begin position="33"/>
        <end position="53"/>
    </location>
</feature>
<name>W0DRY0_9GAMM</name>
<dbReference type="HOGENOM" id="CLU_1224283_0_0_6"/>
<feature type="transmembrane region" description="Helical" evidence="2">
    <location>
        <begin position="109"/>
        <end position="128"/>
    </location>
</feature>
<dbReference type="EMBL" id="CP007029">
    <property type="protein sequence ID" value="AHF00033.1"/>
    <property type="molecule type" value="Genomic_DNA"/>
</dbReference>
<keyword evidence="4" id="KW-1185">Reference proteome</keyword>
<evidence type="ECO:0000256" key="2">
    <source>
        <dbReference type="SAM" id="Phobius"/>
    </source>
</evidence>
<feature type="region of interest" description="Disordered" evidence="1">
    <location>
        <begin position="82"/>
        <end position="105"/>
    </location>
</feature>
<evidence type="ECO:0000313" key="4">
    <source>
        <dbReference type="Proteomes" id="UP000005289"/>
    </source>
</evidence>
<feature type="compositionally biased region" description="Gly residues" evidence="1">
    <location>
        <begin position="163"/>
        <end position="173"/>
    </location>
</feature>